<keyword evidence="6" id="KW-0539">Nucleus</keyword>
<dbReference type="SMART" id="SM00355">
    <property type="entry name" value="ZnF_C2H2"/>
    <property type="match status" value="7"/>
</dbReference>
<dbReference type="InterPro" id="IPR013087">
    <property type="entry name" value="Znf_C2H2_type"/>
</dbReference>
<feature type="compositionally biased region" description="Polar residues" evidence="8">
    <location>
        <begin position="865"/>
        <end position="875"/>
    </location>
</feature>
<evidence type="ECO:0000256" key="1">
    <source>
        <dbReference type="ARBA" id="ARBA00004123"/>
    </source>
</evidence>
<feature type="compositionally biased region" description="Polar residues" evidence="8">
    <location>
        <begin position="707"/>
        <end position="716"/>
    </location>
</feature>
<dbReference type="Pfam" id="PF12874">
    <property type="entry name" value="zf-met"/>
    <property type="match status" value="1"/>
</dbReference>
<keyword evidence="3" id="KW-0677">Repeat</keyword>
<dbReference type="PANTHER" id="PTHR24406">
    <property type="entry name" value="TRANSCRIPTIONAL REPRESSOR CTCFL-RELATED"/>
    <property type="match status" value="1"/>
</dbReference>
<dbReference type="PROSITE" id="PS00028">
    <property type="entry name" value="ZINC_FINGER_C2H2_1"/>
    <property type="match status" value="3"/>
</dbReference>
<comment type="subcellular location">
    <subcellularLocation>
        <location evidence="1">Nucleus</location>
    </subcellularLocation>
</comment>
<dbReference type="EMBL" id="JAVFWL010000005">
    <property type="protein sequence ID" value="KAK6753653.1"/>
    <property type="molecule type" value="Genomic_DNA"/>
</dbReference>
<feature type="domain" description="C2H2-type" evidence="9">
    <location>
        <begin position="364"/>
        <end position="388"/>
    </location>
</feature>
<keyword evidence="11" id="KW-1185">Reference proteome</keyword>
<feature type="region of interest" description="Disordered" evidence="8">
    <location>
        <begin position="665"/>
        <end position="717"/>
    </location>
</feature>
<evidence type="ECO:0000259" key="9">
    <source>
        <dbReference type="PROSITE" id="PS50157"/>
    </source>
</evidence>
<evidence type="ECO:0000256" key="2">
    <source>
        <dbReference type="ARBA" id="ARBA00022723"/>
    </source>
</evidence>
<dbReference type="InterPro" id="IPR036236">
    <property type="entry name" value="Znf_C2H2_sf"/>
</dbReference>
<keyword evidence="2" id="KW-0479">Metal-binding</keyword>
<feature type="domain" description="C2H2-type" evidence="9">
    <location>
        <begin position="51"/>
        <end position="73"/>
    </location>
</feature>
<evidence type="ECO:0000256" key="6">
    <source>
        <dbReference type="ARBA" id="ARBA00023242"/>
    </source>
</evidence>
<evidence type="ECO:0000313" key="11">
    <source>
        <dbReference type="Proteomes" id="UP001303046"/>
    </source>
</evidence>
<sequence length="883" mass="100143">MDLTEEEVDEAYGEEIHDETEHLLFAERSGDFASHQAFKQFKSKNRQYGNAVCPECKQSFVNSARLERHLAVHQVFGAYLCPLCGKTYKYEYNLFFHWRKTCQYLNELLKVEQRKNMDVQSLRLLVEEVVVKRKETEPVDIGISSKALFQGGSSVDLEMPIDPQSPLARACMICGILVHRNHLPQHEALHGSTTESGLKLLDMQSPSGGYYCDLCGVAFRRKENLYSHWRSSCPEIMANIEPGSELFLSDVELKTMVLNLLMRLRRMFRQSPLRPIRTNRGSLAEDHSLHSPSLAEEARNFNSRIPTDMKERGSSILNGSENTLVFMDDYVSPVDTVVNIDGELVNVVSADRGKWNISEDGKPLECPDCFRQFANAGRLERHISGFHSHYGAFKCLLCGHRFKYDYNLLFHYRHSCAYTKLLVGADVRKLLDAASLRKLVAQIKQRDPELRPGSSRLVNIKRRPSIKAIPRNILPLGKNSEKAKSKRGLEEGKKCPVCDVVFYGQKSLDKHIGTVHLLCPKFLDKAITRESTSPVLTHDTSDDGPTITLSSSVEKDPTLDMRRKNAAQLDSYEVRNSTEDVDAPPVLEMQTPGEVVPTPTRCIDVNGDEITDFDADQLSEMDIMLYSGELALGDLVLTTSCGEEVEYRVAVGTRHGRQIVLERTNKSPKSVAVKAQEETTRKESHDRQQTNEIPSRRTTIKEDKNIGNEQNFSYQNDDNRGEYIDFIEEDELRECVNEENNEVDYQDSHLVEYEIDGTVEEGERQLVRIVDNRGQQMHHYLNNGYMSCGGFAQYVEDDNGQKIVEFVKGDDGEQVVHYFNANNMTDEEVIMYLKSQFSSISNLKDEVGSYQAKGSSKDTGRYPTLNGSSSASNSMPEDFMQEE</sequence>
<evidence type="ECO:0000256" key="3">
    <source>
        <dbReference type="ARBA" id="ARBA00022737"/>
    </source>
</evidence>
<dbReference type="PROSITE" id="PS50157">
    <property type="entry name" value="ZINC_FINGER_C2H2_2"/>
    <property type="match status" value="3"/>
</dbReference>
<dbReference type="Proteomes" id="UP001303046">
    <property type="component" value="Unassembled WGS sequence"/>
</dbReference>
<keyword evidence="5" id="KW-0862">Zinc</keyword>
<evidence type="ECO:0000256" key="7">
    <source>
        <dbReference type="PROSITE-ProRule" id="PRU00042"/>
    </source>
</evidence>
<protein>
    <recommendedName>
        <fullName evidence="9">C2H2-type domain-containing protein</fullName>
    </recommendedName>
</protein>
<proteinExistence type="predicted"/>
<feature type="domain" description="C2H2-type" evidence="9">
    <location>
        <begin position="210"/>
        <end position="242"/>
    </location>
</feature>
<dbReference type="Pfam" id="PF00096">
    <property type="entry name" value="zf-C2H2"/>
    <property type="match status" value="2"/>
</dbReference>
<feature type="region of interest" description="Disordered" evidence="8">
    <location>
        <begin position="848"/>
        <end position="883"/>
    </location>
</feature>
<keyword evidence="4 7" id="KW-0863">Zinc-finger</keyword>
<evidence type="ECO:0000256" key="5">
    <source>
        <dbReference type="ARBA" id="ARBA00022833"/>
    </source>
</evidence>
<evidence type="ECO:0000256" key="4">
    <source>
        <dbReference type="ARBA" id="ARBA00022771"/>
    </source>
</evidence>
<evidence type="ECO:0000313" key="10">
    <source>
        <dbReference type="EMBL" id="KAK6753653.1"/>
    </source>
</evidence>
<feature type="region of interest" description="Disordered" evidence="8">
    <location>
        <begin position="532"/>
        <end position="559"/>
    </location>
</feature>
<dbReference type="Gene3D" id="3.30.160.60">
    <property type="entry name" value="Classic Zinc Finger"/>
    <property type="match status" value="2"/>
</dbReference>
<dbReference type="SUPFAM" id="SSF57667">
    <property type="entry name" value="beta-beta-alpha zinc fingers"/>
    <property type="match status" value="2"/>
</dbReference>
<comment type="caution">
    <text evidence="10">The sequence shown here is derived from an EMBL/GenBank/DDBJ whole genome shotgun (WGS) entry which is preliminary data.</text>
</comment>
<evidence type="ECO:0000256" key="8">
    <source>
        <dbReference type="SAM" id="MobiDB-lite"/>
    </source>
</evidence>
<gene>
    <name evidence="10" type="primary">Necator_chrV.g17729</name>
    <name evidence="10" type="ORF">RB195_012939</name>
</gene>
<feature type="compositionally biased region" description="Basic and acidic residues" evidence="8">
    <location>
        <begin position="675"/>
        <end position="689"/>
    </location>
</feature>
<organism evidence="10 11">
    <name type="scientific">Necator americanus</name>
    <name type="common">Human hookworm</name>
    <dbReference type="NCBI Taxonomy" id="51031"/>
    <lineage>
        <taxon>Eukaryota</taxon>
        <taxon>Metazoa</taxon>
        <taxon>Ecdysozoa</taxon>
        <taxon>Nematoda</taxon>
        <taxon>Chromadorea</taxon>
        <taxon>Rhabditida</taxon>
        <taxon>Rhabditina</taxon>
        <taxon>Rhabditomorpha</taxon>
        <taxon>Strongyloidea</taxon>
        <taxon>Ancylostomatidae</taxon>
        <taxon>Bunostominae</taxon>
        <taxon>Necator</taxon>
    </lineage>
</organism>
<name>A0ABR1DTY9_NECAM</name>
<reference evidence="10 11" key="1">
    <citation type="submission" date="2023-08" db="EMBL/GenBank/DDBJ databases">
        <title>A Necator americanus chromosomal reference genome.</title>
        <authorList>
            <person name="Ilik V."/>
            <person name="Petrzelkova K.J."/>
            <person name="Pardy F."/>
            <person name="Fuh T."/>
            <person name="Niatou-Singa F.S."/>
            <person name="Gouil Q."/>
            <person name="Baker L."/>
            <person name="Ritchie M.E."/>
            <person name="Jex A.R."/>
            <person name="Gazzola D."/>
            <person name="Li H."/>
            <person name="Toshio Fujiwara R."/>
            <person name="Zhan B."/>
            <person name="Aroian R.V."/>
            <person name="Pafco B."/>
            <person name="Schwarz E.M."/>
        </authorList>
    </citation>
    <scope>NUCLEOTIDE SEQUENCE [LARGE SCALE GENOMIC DNA]</scope>
    <source>
        <strain evidence="10 11">Aroian</strain>
        <tissue evidence="10">Whole animal</tissue>
    </source>
</reference>
<accession>A0ABR1DTY9</accession>
<dbReference type="InterPro" id="IPR050888">
    <property type="entry name" value="ZnF_C2H2-type_TF"/>
</dbReference>